<evidence type="ECO:0000313" key="3">
    <source>
        <dbReference type="Proteomes" id="UP000053872"/>
    </source>
</evidence>
<accession>A0A2I0MLY2</accession>
<dbReference type="InParanoid" id="A0A2I0MLY2"/>
<reference evidence="2 3" key="1">
    <citation type="journal article" date="2013" name="Science">
        <title>Genomic diversity and evolution of the head crest in the rock pigeon.</title>
        <authorList>
            <person name="Shapiro M.D."/>
            <person name="Kronenberg Z."/>
            <person name="Li C."/>
            <person name="Domyan E.T."/>
            <person name="Pan H."/>
            <person name="Campbell M."/>
            <person name="Tan H."/>
            <person name="Huff C.D."/>
            <person name="Hu H."/>
            <person name="Vickrey A.I."/>
            <person name="Nielsen S.C."/>
            <person name="Stringham S.A."/>
            <person name="Hu H."/>
            <person name="Willerslev E."/>
            <person name="Gilbert M.T."/>
            <person name="Yandell M."/>
            <person name="Zhang G."/>
            <person name="Wang J."/>
        </authorList>
    </citation>
    <scope>NUCLEOTIDE SEQUENCE [LARGE SCALE GENOMIC DNA]</scope>
    <source>
        <tissue evidence="2">Blood</tissue>
    </source>
</reference>
<sequence length="273" mass="30270">MTGDPALPHPEAVCLFNPVWFPQVYGNTSQTEPTRSWWHLQSCCVDHGHLSGFPSFRDIFLERSSITGDCDRHRPCFHDHLDRQQLHPAQPPPAVCGPPRAEQRGRATPPRPTGNTLSNAAQETVCCLCHKGMLLAQAQLGVHQVPPKVLFRQAAPQLSQHVLVPGVVPPQVTAEKEHHSTAQMIRRRVCPGRTNLNLKPTEHGSWITEREAKYAKSESYQEAVAPVPSPGRTLRLENEDENREDTYVIFPGEALGTQRASCLSCFSSATQTA</sequence>
<dbReference type="EMBL" id="AKCR02000006">
    <property type="protein sequence ID" value="PKK30687.1"/>
    <property type="molecule type" value="Genomic_DNA"/>
</dbReference>
<proteinExistence type="predicted"/>
<protein>
    <submittedName>
        <fullName evidence="2">Putative LOC102084086</fullName>
    </submittedName>
</protein>
<evidence type="ECO:0000313" key="2">
    <source>
        <dbReference type="EMBL" id="PKK30687.1"/>
    </source>
</evidence>
<comment type="caution">
    <text evidence="2">The sequence shown here is derived from an EMBL/GenBank/DDBJ whole genome shotgun (WGS) entry which is preliminary data.</text>
</comment>
<name>A0A2I0MLY2_COLLI</name>
<dbReference type="AlphaFoldDB" id="A0A2I0MLY2"/>
<feature type="region of interest" description="Disordered" evidence="1">
    <location>
        <begin position="87"/>
        <end position="117"/>
    </location>
</feature>
<gene>
    <name evidence="2" type="ORF">A306_00003476</name>
</gene>
<keyword evidence="3" id="KW-1185">Reference proteome</keyword>
<evidence type="ECO:0000256" key="1">
    <source>
        <dbReference type="SAM" id="MobiDB-lite"/>
    </source>
</evidence>
<organism evidence="2 3">
    <name type="scientific">Columba livia</name>
    <name type="common">Rock dove</name>
    <dbReference type="NCBI Taxonomy" id="8932"/>
    <lineage>
        <taxon>Eukaryota</taxon>
        <taxon>Metazoa</taxon>
        <taxon>Chordata</taxon>
        <taxon>Craniata</taxon>
        <taxon>Vertebrata</taxon>
        <taxon>Euteleostomi</taxon>
        <taxon>Archelosauria</taxon>
        <taxon>Archosauria</taxon>
        <taxon>Dinosauria</taxon>
        <taxon>Saurischia</taxon>
        <taxon>Theropoda</taxon>
        <taxon>Coelurosauria</taxon>
        <taxon>Aves</taxon>
        <taxon>Neognathae</taxon>
        <taxon>Neoaves</taxon>
        <taxon>Columbimorphae</taxon>
        <taxon>Columbiformes</taxon>
        <taxon>Columbidae</taxon>
        <taxon>Columba</taxon>
    </lineage>
</organism>
<dbReference type="Proteomes" id="UP000053872">
    <property type="component" value="Unassembled WGS sequence"/>
</dbReference>